<dbReference type="EMBL" id="CM037159">
    <property type="protein sequence ID" value="KAH7867516.1"/>
    <property type="molecule type" value="Genomic_DNA"/>
</dbReference>
<evidence type="ECO:0000313" key="1">
    <source>
        <dbReference type="EMBL" id="KAH7867516.1"/>
    </source>
</evidence>
<evidence type="ECO:0000313" key="2">
    <source>
        <dbReference type="Proteomes" id="UP000828048"/>
    </source>
</evidence>
<keyword evidence="2" id="KW-1185">Reference proteome</keyword>
<proteinExistence type="predicted"/>
<name>A0ACB7ZPD6_9ERIC</name>
<accession>A0ACB7ZPD6</accession>
<reference evidence="1 2" key="1">
    <citation type="journal article" date="2021" name="Hortic Res">
        <title>High-quality reference genome and annotation aids understanding of berry development for evergreen blueberry (Vaccinium darrowii).</title>
        <authorList>
            <person name="Yu J."/>
            <person name="Hulse-Kemp A.M."/>
            <person name="Babiker E."/>
            <person name="Staton M."/>
        </authorList>
    </citation>
    <scope>NUCLEOTIDE SEQUENCE [LARGE SCALE GENOMIC DNA]</scope>
    <source>
        <strain evidence="2">cv. NJ 8807/NJ 8810</strain>
        <tissue evidence="1">Young leaf</tissue>
    </source>
</reference>
<protein>
    <submittedName>
        <fullName evidence="1">Uncharacterized protein</fullName>
    </submittedName>
</protein>
<gene>
    <name evidence="1" type="ORF">Vadar_034392</name>
</gene>
<sequence length="106" mass="12161">MTMPMKNPTKIRRVQEEVRRAVGKKSKVDEDDIHQMDYLKWVVQEALRLHPLAPFLVPRKLSDSSTLGGYNIPPKTRVFINVREIQSDLCGIGQKIECLKIDSLTT</sequence>
<organism evidence="1 2">
    <name type="scientific">Vaccinium darrowii</name>
    <dbReference type="NCBI Taxonomy" id="229202"/>
    <lineage>
        <taxon>Eukaryota</taxon>
        <taxon>Viridiplantae</taxon>
        <taxon>Streptophyta</taxon>
        <taxon>Embryophyta</taxon>
        <taxon>Tracheophyta</taxon>
        <taxon>Spermatophyta</taxon>
        <taxon>Magnoliopsida</taxon>
        <taxon>eudicotyledons</taxon>
        <taxon>Gunneridae</taxon>
        <taxon>Pentapetalae</taxon>
        <taxon>asterids</taxon>
        <taxon>Ericales</taxon>
        <taxon>Ericaceae</taxon>
        <taxon>Vaccinioideae</taxon>
        <taxon>Vaccinieae</taxon>
        <taxon>Vaccinium</taxon>
    </lineage>
</organism>
<comment type="caution">
    <text evidence="1">The sequence shown here is derived from an EMBL/GenBank/DDBJ whole genome shotgun (WGS) entry which is preliminary data.</text>
</comment>
<dbReference type="Proteomes" id="UP000828048">
    <property type="component" value="Chromosome 9"/>
</dbReference>